<evidence type="ECO:0000313" key="1">
    <source>
        <dbReference type="EMBL" id="GAA10406.1"/>
    </source>
</evidence>
<evidence type="ECO:0000313" key="2">
    <source>
        <dbReference type="Proteomes" id="UP000004319"/>
    </source>
</evidence>
<dbReference type="Proteomes" id="UP000004319">
    <property type="component" value="Unassembled WGS sequence"/>
</dbReference>
<organism evidence="1 2">
    <name type="scientific">Acetobacter tropicalis NBRC 101654</name>
    <dbReference type="NCBI Taxonomy" id="749388"/>
    <lineage>
        <taxon>Bacteria</taxon>
        <taxon>Pseudomonadati</taxon>
        <taxon>Pseudomonadota</taxon>
        <taxon>Alphaproteobacteria</taxon>
        <taxon>Acetobacterales</taxon>
        <taxon>Acetobacteraceae</taxon>
        <taxon>Acetobacter</taxon>
    </lineage>
</organism>
<accession>F7VJ61</accession>
<comment type="caution">
    <text evidence="1">The sequence shown here is derived from an EMBL/GenBank/DDBJ whole genome shotgun (WGS) entry which is preliminary data.</text>
</comment>
<dbReference type="AlphaFoldDB" id="F7VJ61"/>
<protein>
    <submittedName>
        <fullName evidence="1">Uncharacterized protein</fullName>
    </submittedName>
</protein>
<gene>
    <name evidence="1" type="ORF">ATPR_3410</name>
</gene>
<reference evidence="1 2" key="1">
    <citation type="journal article" date="2011" name="Biochem. Biophys. Res. Commun.">
        <title>Increased number of Arginine-based salt bridges contributes to the thermotolerance of thermotolerant acetic acid bacteria, Acetobacter tropicalis SKU1100.</title>
        <authorList>
            <person name="Matsutani M."/>
            <person name="Hirakawa H."/>
            <person name="Nishikura M."/>
            <person name="Soemphol W."/>
            <person name="Ali I.A.I."/>
            <person name="Yakushi T."/>
            <person name="Matsushita K."/>
        </authorList>
    </citation>
    <scope>NUCLEOTIDE SEQUENCE [LARGE SCALE GENOMIC DNA]</scope>
    <source>
        <strain evidence="1 2">NBRC 101654</strain>
    </source>
</reference>
<name>F7VJ61_9PROT</name>
<proteinExistence type="predicted"/>
<sequence>MALLSYSLGIPVCQPPNRGLCIFGVQSLFHHILSGYGADGSFTPFRSAGPT</sequence>
<dbReference type="EMBL" id="BABS01000248">
    <property type="protein sequence ID" value="GAA10406.1"/>
    <property type="molecule type" value="Genomic_DNA"/>
</dbReference>